<sequence>MRCNAPHFCYIGMKQKSTAIQYVVYLLSKRDYGEAELRQKLKQKDFLEEEIEQAIVKAQEHQWQSDERFCRQFIHYRSQQGYGPNRLKQELRFKGIADWLISQEMENSEVDWFELAERVFEKKRSTNWDIKAKQKMWRYMVSHGFYSDHFSHLMDLDYDDYQ</sequence>
<dbReference type="InterPro" id="IPR003783">
    <property type="entry name" value="Regulatory_RecX"/>
</dbReference>
<evidence type="ECO:0000256" key="4">
    <source>
        <dbReference type="ARBA" id="ARBA00022490"/>
    </source>
</evidence>
<evidence type="ECO:0000256" key="6">
    <source>
        <dbReference type="SAM" id="Coils"/>
    </source>
</evidence>
<dbReference type="Pfam" id="PF21982">
    <property type="entry name" value="RecX_HTH1"/>
    <property type="match status" value="1"/>
</dbReference>
<comment type="subcellular location">
    <subcellularLocation>
        <location evidence="1 5">Cytoplasm</location>
    </subcellularLocation>
</comment>
<dbReference type="InterPro" id="IPR036388">
    <property type="entry name" value="WH-like_DNA-bd_sf"/>
</dbReference>
<evidence type="ECO:0000256" key="5">
    <source>
        <dbReference type="HAMAP-Rule" id="MF_01114"/>
    </source>
</evidence>
<organism evidence="9 10">
    <name type="scientific">Frederiksenia canicola</name>
    <dbReference type="NCBI Taxonomy" id="123824"/>
    <lineage>
        <taxon>Bacteria</taxon>
        <taxon>Pseudomonadati</taxon>
        <taxon>Pseudomonadota</taxon>
        <taxon>Gammaproteobacteria</taxon>
        <taxon>Pasteurellales</taxon>
        <taxon>Pasteurellaceae</taxon>
        <taxon>Frederiksenia</taxon>
    </lineage>
</organism>
<evidence type="ECO:0000313" key="10">
    <source>
        <dbReference type="Proteomes" id="UP000276901"/>
    </source>
</evidence>
<reference evidence="9 10" key="1">
    <citation type="submission" date="2018-11" db="EMBL/GenBank/DDBJ databases">
        <title>Genomic Encyclopedia of Type Strains, Phase IV (KMG-IV): sequencing the most valuable type-strain genomes for metagenomic binning, comparative biology and taxonomic classification.</title>
        <authorList>
            <person name="Goeker M."/>
        </authorList>
    </citation>
    <scope>NUCLEOTIDE SEQUENCE [LARGE SCALE GENOMIC DNA]</scope>
    <source>
        <strain evidence="9 10">DSM 25797</strain>
    </source>
</reference>
<dbReference type="Proteomes" id="UP000276901">
    <property type="component" value="Unassembled WGS sequence"/>
</dbReference>
<proteinExistence type="inferred from homology"/>
<keyword evidence="10" id="KW-1185">Reference proteome</keyword>
<name>A0ABX9XPP4_9PAST</name>
<dbReference type="EMBL" id="RKQT01000003">
    <property type="protein sequence ID" value="RPE92239.1"/>
    <property type="molecule type" value="Genomic_DNA"/>
</dbReference>
<dbReference type="NCBIfam" id="NF001057">
    <property type="entry name" value="PRK00117.3-3"/>
    <property type="match status" value="1"/>
</dbReference>
<evidence type="ECO:0000313" key="9">
    <source>
        <dbReference type="EMBL" id="RPE92239.1"/>
    </source>
</evidence>
<feature type="coiled-coil region" evidence="6">
    <location>
        <begin position="37"/>
        <end position="64"/>
    </location>
</feature>
<comment type="caution">
    <text evidence="9">The sequence shown here is derived from an EMBL/GenBank/DDBJ whole genome shotgun (WGS) entry which is preliminary data.</text>
</comment>
<accession>A0ABX9XPP4</accession>
<evidence type="ECO:0000256" key="1">
    <source>
        <dbReference type="ARBA" id="ARBA00004496"/>
    </source>
</evidence>
<gene>
    <name evidence="5" type="primary">recX</name>
    <name evidence="9" type="ORF">EDC49_1528</name>
</gene>
<dbReference type="InterPro" id="IPR053926">
    <property type="entry name" value="RecX_HTH_1st"/>
</dbReference>
<feature type="domain" description="RecX second three-helical" evidence="7">
    <location>
        <begin position="65"/>
        <end position="103"/>
    </location>
</feature>
<dbReference type="PANTHER" id="PTHR33602:SF1">
    <property type="entry name" value="REGULATORY PROTEIN RECX FAMILY PROTEIN"/>
    <property type="match status" value="1"/>
</dbReference>
<dbReference type="PANTHER" id="PTHR33602">
    <property type="entry name" value="REGULATORY PROTEIN RECX FAMILY PROTEIN"/>
    <property type="match status" value="1"/>
</dbReference>
<keyword evidence="6" id="KW-0175">Coiled coil</keyword>
<evidence type="ECO:0000256" key="3">
    <source>
        <dbReference type="ARBA" id="ARBA00018111"/>
    </source>
</evidence>
<dbReference type="HAMAP" id="MF_01114">
    <property type="entry name" value="RecX"/>
    <property type="match status" value="1"/>
</dbReference>
<evidence type="ECO:0000259" key="7">
    <source>
        <dbReference type="Pfam" id="PF02631"/>
    </source>
</evidence>
<comment type="similarity">
    <text evidence="2 5">Belongs to the RecX family.</text>
</comment>
<evidence type="ECO:0000256" key="2">
    <source>
        <dbReference type="ARBA" id="ARBA00009695"/>
    </source>
</evidence>
<feature type="domain" description="RecX first three-helical" evidence="8">
    <location>
        <begin position="19"/>
        <end position="56"/>
    </location>
</feature>
<dbReference type="InterPro" id="IPR053924">
    <property type="entry name" value="RecX_HTH_2nd"/>
</dbReference>
<dbReference type="Gene3D" id="1.10.10.10">
    <property type="entry name" value="Winged helix-like DNA-binding domain superfamily/Winged helix DNA-binding domain"/>
    <property type="match status" value="3"/>
</dbReference>
<comment type="function">
    <text evidence="5">Modulates RecA activity.</text>
</comment>
<dbReference type="Pfam" id="PF02631">
    <property type="entry name" value="RecX_HTH2"/>
    <property type="match status" value="1"/>
</dbReference>
<evidence type="ECO:0000259" key="8">
    <source>
        <dbReference type="Pfam" id="PF21982"/>
    </source>
</evidence>
<keyword evidence="4 5" id="KW-0963">Cytoplasm</keyword>
<protein>
    <recommendedName>
        <fullName evidence="3 5">Regulatory protein RecX</fullName>
    </recommendedName>
</protein>